<evidence type="ECO:0000313" key="9">
    <source>
        <dbReference type="Proteomes" id="UP001178507"/>
    </source>
</evidence>
<dbReference type="PROSITE" id="PS50222">
    <property type="entry name" value="EF_HAND_2"/>
    <property type="match status" value="4"/>
</dbReference>
<keyword evidence="2" id="KW-0479">Metal-binding</keyword>
<comment type="caution">
    <text evidence="8">The sequence shown here is derived from an EMBL/GenBank/DDBJ whole genome shotgun (WGS) entry which is preliminary data.</text>
</comment>
<evidence type="ECO:0000256" key="6">
    <source>
        <dbReference type="SAM" id="MobiDB-lite"/>
    </source>
</evidence>
<dbReference type="Proteomes" id="UP001178507">
    <property type="component" value="Unassembled WGS sequence"/>
</dbReference>
<feature type="compositionally biased region" description="Basic and acidic residues" evidence="6">
    <location>
        <begin position="237"/>
        <end position="246"/>
    </location>
</feature>
<evidence type="ECO:0000256" key="1">
    <source>
        <dbReference type="ARBA" id="ARBA00020786"/>
    </source>
</evidence>
<evidence type="ECO:0000256" key="5">
    <source>
        <dbReference type="ARBA" id="ARBA00022990"/>
    </source>
</evidence>
<dbReference type="InterPro" id="IPR050230">
    <property type="entry name" value="CALM/Myosin/TropC-like"/>
</dbReference>
<protein>
    <recommendedName>
        <fullName evidence="1">Calmodulin</fullName>
    </recommendedName>
</protein>
<keyword evidence="9" id="KW-1185">Reference proteome</keyword>
<dbReference type="Gene3D" id="1.10.238.10">
    <property type="entry name" value="EF-hand"/>
    <property type="match status" value="2"/>
</dbReference>
<dbReference type="PANTHER" id="PTHR23048:SF0">
    <property type="entry name" value="CALMODULIN LIKE 3"/>
    <property type="match status" value="1"/>
</dbReference>
<accession>A0AA36J189</accession>
<evidence type="ECO:0000256" key="2">
    <source>
        <dbReference type="ARBA" id="ARBA00022723"/>
    </source>
</evidence>
<dbReference type="SMART" id="SM00054">
    <property type="entry name" value="EFh"/>
    <property type="match status" value="4"/>
</dbReference>
<dbReference type="AlphaFoldDB" id="A0AA36J189"/>
<feature type="domain" description="EF-hand" evidence="7">
    <location>
        <begin position="644"/>
        <end position="679"/>
    </location>
</feature>
<evidence type="ECO:0000256" key="4">
    <source>
        <dbReference type="ARBA" id="ARBA00022837"/>
    </source>
</evidence>
<dbReference type="PROSITE" id="PS00018">
    <property type="entry name" value="EF_HAND_1"/>
    <property type="match status" value="1"/>
</dbReference>
<keyword evidence="5" id="KW-0007">Acetylation</keyword>
<reference evidence="8" key="1">
    <citation type="submission" date="2023-08" db="EMBL/GenBank/DDBJ databases">
        <authorList>
            <person name="Chen Y."/>
            <person name="Shah S."/>
            <person name="Dougan E. K."/>
            <person name="Thang M."/>
            <person name="Chan C."/>
        </authorList>
    </citation>
    <scope>NUCLEOTIDE SEQUENCE</scope>
</reference>
<sequence>MHRADVVRPRVVKVLRATPTVPPVTCPKGLVQALEAMQKGEGLAAASPRELQPTSPGRKDRSVWIGARKPRLMNWAQLARLETEEPAAETETFLAVPENEARAALAELGDPELGRICRGSVPVVQQELERQNLERAQMRKRLFEEEAQRGRQLAARFRQKREAEAAKEQTPQPEQGVRSFAEIRELERAERSERLARAAATCRRASCSVSPREEKAGNPREEAHEDSDSGLGTSSESEGHVISERSKRLRRRIRDAAINGIREKKKYVDRMHRKRRYREACWQALPKQERAAIETVFKLHCDKEYMTITVSSCLDALRDLGLRGRSMIERTYVEKAVSSIIKDLISVEEQGIHGAWGAAPKGSPQIWWRAPHQNAPVAVQAARSKAETARDKLPARSASKRRASSIRSSLSQQRTSTTKEEKSLAKELAALLQQATVHPTGIPLEAFGSEVIPAARWELFEQRTEPHFRLFVKEMEASRSPSGISFERFEKLVSELGLDKAKGPLPPLIKRDKQKVGPDATLDLEMVHVRLLQLEERSARAASAREWAVAKSAKVNDKLFRQYRPELLWIYDMFNAHDEEHSGFLEMFDVRRLLKYMGLEPYERRTAPQVEEFLKQVDQNHDDEIELVEFLELLGHCRKLMSKRRKSDLQNFFFDLDLDGNECLGYDQIVAALAQEGLLRTRGEYAMAQKLLDEEFDLSSVLRTVPQGDDSPAARESLVKSPPSPSMSPRRTRQRMFLMADDPGRVDFNGFSIVYQRVWERLASIKGERVLQAAKAQSVNMTELSDIQAAFDTADWDGDGLLSRGEVREVLRMLLARQPDEQVLRSFLGEDKEALTDIFEVLKMTKVLAAGTPLVHLSAPFTLAWNVPFKKQQELLRVWPISDTYIQNLDAHELMEMLSNFLAVKPDQNLREMAFPIGSFRKLREFAKRQAERAKEHTRF</sequence>
<evidence type="ECO:0000313" key="8">
    <source>
        <dbReference type="EMBL" id="CAJ1396673.1"/>
    </source>
</evidence>
<dbReference type="InterPro" id="IPR002048">
    <property type="entry name" value="EF_hand_dom"/>
</dbReference>
<evidence type="ECO:0000259" key="7">
    <source>
        <dbReference type="PROSITE" id="PS50222"/>
    </source>
</evidence>
<feature type="region of interest" description="Disordered" evidence="6">
    <location>
        <begin position="206"/>
        <end position="248"/>
    </location>
</feature>
<keyword evidence="4" id="KW-0106">Calcium</keyword>
<feature type="compositionally biased region" description="Basic and acidic residues" evidence="6">
    <location>
        <begin position="384"/>
        <end position="394"/>
    </location>
</feature>
<dbReference type="PANTHER" id="PTHR23048">
    <property type="entry name" value="MYOSIN LIGHT CHAIN 1, 3"/>
    <property type="match status" value="1"/>
</dbReference>
<feature type="region of interest" description="Disordered" evidence="6">
    <location>
        <begin position="41"/>
        <end position="60"/>
    </location>
</feature>
<evidence type="ECO:0000256" key="3">
    <source>
        <dbReference type="ARBA" id="ARBA00022737"/>
    </source>
</evidence>
<proteinExistence type="predicted"/>
<gene>
    <name evidence="8" type="ORF">EVOR1521_LOCUS20861</name>
</gene>
<feature type="region of interest" description="Disordered" evidence="6">
    <location>
        <begin position="148"/>
        <end position="180"/>
    </location>
</feature>
<dbReference type="InterPro" id="IPR018247">
    <property type="entry name" value="EF_Hand_1_Ca_BS"/>
</dbReference>
<dbReference type="GO" id="GO:0016460">
    <property type="term" value="C:myosin II complex"/>
    <property type="evidence" value="ECO:0007669"/>
    <property type="project" value="TreeGrafter"/>
</dbReference>
<feature type="domain" description="EF-hand" evidence="7">
    <location>
        <begin position="605"/>
        <end position="640"/>
    </location>
</feature>
<feature type="compositionally biased region" description="Low complexity" evidence="6">
    <location>
        <begin position="405"/>
        <end position="416"/>
    </location>
</feature>
<dbReference type="EMBL" id="CAUJNA010003240">
    <property type="protein sequence ID" value="CAJ1396673.1"/>
    <property type="molecule type" value="Genomic_DNA"/>
</dbReference>
<dbReference type="InterPro" id="IPR011992">
    <property type="entry name" value="EF-hand-dom_pair"/>
</dbReference>
<keyword evidence="3" id="KW-0677">Repeat</keyword>
<organism evidence="8 9">
    <name type="scientific">Effrenium voratum</name>
    <dbReference type="NCBI Taxonomy" id="2562239"/>
    <lineage>
        <taxon>Eukaryota</taxon>
        <taxon>Sar</taxon>
        <taxon>Alveolata</taxon>
        <taxon>Dinophyceae</taxon>
        <taxon>Suessiales</taxon>
        <taxon>Symbiodiniaceae</taxon>
        <taxon>Effrenium</taxon>
    </lineage>
</organism>
<dbReference type="SUPFAM" id="SSF47473">
    <property type="entry name" value="EF-hand"/>
    <property type="match status" value="2"/>
</dbReference>
<name>A0AA36J189_9DINO</name>
<dbReference type="Pfam" id="PF13499">
    <property type="entry name" value="EF-hand_7"/>
    <property type="match status" value="1"/>
</dbReference>
<feature type="domain" description="EF-hand" evidence="7">
    <location>
        <begin position="565"/>
        <end position="600"/>
    </location>
</feature>
<dbReference type="GO" id="GO:0005509">
    <property type="term" value="F:calcium ion binding"/>
    <property type="evidence" value="ECO:0007669"/>
    <property type="project" value="InterPro"/>
</dbReference>
<feature type="domain" description="EF-hand" evidence="7">
    <location>
        <begin position="782"/>
        <end position="817"/>
    </location>
</feature>
<feature type="region of interest" description="Disordered" evidence="6">
    <location>
        <begin position="705"/>
        <end position="731"/>
    </location>
</feature>
<feature type="compositionally biased region" description="Basic and acidic residues" evidence="6">
    <location>
        <begin position="211"/>
        <end position="227"/>
    </location>
</feature>
<feature type="region of interest" description="Disordered" evidence="6">
    <location>
        <begin position="383"/>
        <end position="422"/>
    </location>
</feature>